<dbReference type="SUPFAM" id="SSF53335">
    <property type="entry name" value="S-adenosyl-L-methionine-dependent methyltransferases"/>
    <property type="match status" value="1"/>
</dbReference>
<keyword evidence="2" id="KW-0808">Transferase</keyword>
<dbReference type="STRING" id="546874.SAMN04488544_3942"/>
<dbReference type="AlphaFoldDB" id="A0A1H2NG48"/>
<organism evidence="2 3">
    <name type="scientific">Microlunatus sagamiharensis</name>
    <dbReference type="NCBI Taxonomy" id="546874"/>
    <lineage>
        <taxon>Bacteria</taxon>
        <taxon>Bacillati</taxon>
        <taxon>Actinomycetota</taxon>
        <taxon>Actinomycetes</taxon>
        <taxon>Propionibacteriales</taxon>
        <taxon>Propionibacteriaceae</taxon>
        <taxon>Microlunatus</taxon>
    </lineage>
</organism>
<dbReference type="Pfam" id="PF13649">
    <property type="entry name" value="Methyltransf_25"/>
    <property type="match status" value="1"/>
</dbReference>
<dbReference type="InterPro" id="IPR029063">
    <property type="entry name" value="SAM-dependent_MTases_sf"/>
</dbReference>
<dbReference type="GO" id="GO:0008168">
    <property type="term" value="F:methyltransferase activity"/>
    <property type="evidence" value="ECO:0007669"/>
    <property type="project" value="UniProtKB-KW"/>
</dbReference>
<feature type="domain" description="Methyltransferase" evidence="1">
    <location>
        <begin position="42"/>
        <end position="131"/>
    </location>
</feature>
<gene>
    <name evidence="2" type="ORF">SAMN04488544_3942</name>
</gene>
<keyword evidence="3" id="KW-1185">Reference proteome</keyword>
<reference evidence="3" key="1">
    <citation type="submission" date="2016-10" db="EMBL/GenBank/DDBJ databases">
        <authorList>
            <person name="Varghese N."/>
            <person name="Submissions S."/>
        </authorList>
    </citation>
    <scope>NUCLEOTIDE SEQUENCE [LARGE SCALE GENOMIC DNA]</scope>
    <source>
        <strain evidence="3">DSM 21743</strain>
    </source>
</reference>
<dbReference type="InterPro" id="IPR041698">
    <property type="entry name" value="Methyltransf_25"/>
</dbReference>
<dbReference type="RefSeq" id="WP_197680532.1">
    <property type="nucleotide sequence ID" value="NZ_LT629799.1"/>
</dbReference>
<accession>A0A1H2NG48</accession>
<dbReference type="CDD" id="cd02440">
    <property type="entry name" value="AdoMet_MTases"/>
    <property type="match status" value="1"/>
</dbReference>
<sequence length="195" mass="20352">MGRAYDARAEEYVARFGDLADLAEVDHALVARWRGTTTGALLDAGCGPGTWGGLLRDGDRTVLGADVSTAFLDHARATQPGLLLARASLEALPLRDGAVGGVLAWYSTIHLEPARLPAALAELGRVLAPGGSLLLGYFAGPPGEPFDHAVTTAYFWSVDALSGPLAAAGLDVVEDHRRHEAGSHPLGALVARRAR</sequence>
<keyword evidence="2" id="KW-0489">Methyltransferase</keyword>
<evidence type="ECO:0000313" key="2">
    <source>
        <dbReference type="EMBL" id="SDV04258.1"/>
    </source>
</evidence>
<dbReference type="EMBL" id="LT629799">
    <property type="protein sequence ID" value="SDV04258.1"/>
    <property type="molecule type" value="Genomic_DNA"/>
</dbReference>
<protein>
    <submittedName>
        <fullName evidence="2">Methyltransferase domain-containing protein</fullName>
    </submittedName>
</protein>
<evidence type="ECO:0000313" key="3">
    <source>
        <dbReference type="Proteomes" id="UP000198825"/>
    </source>
</evidence>
<proteinExistence type="predicted"/>
<dbReference type="GO" id="GO:0032259">
    <property type="term" value="P:methylation"/>
    <property type="evidence" value="ECO:0007669"/>
    <property type="project" value="UniProtKB-KW"/>
</dbReference>
<dbReference type="Proteomes" id="UP000198825">
    <property type="component" value="Chromosome I"/>
</dbReference>
<name>A0A1H2NG48_9ACTN</name>
<evidence type="ECO:0000259" key="1">
    <source>
        <dbReference type="Pfam" id="PF13649"/>
    </source>
</evidence>
<dbReference type="Gene3D" id="3.40.50.150">
    <property type="entry name" value="Vaccinia Virus protein VP39"/>
    <property type="match status" value="1"/>
</dbReference>